<accession>A0ABZ3H7U3</accession>
<evidence type="ECO:0000256" key="3">
    <source>
        <dbReference type="ARBA" id="ARBA00022842"/>
    </source>
</evidence>
<dbReference type="PANTHER" id="PTHR10000:SF8">
    <property type="entry name" value="HAD SUPERFAMILY HYDROLASE-LIKE, TYPE 3"/>
    <property type="match status" value="1"/>
</dbReference>
<dbReference type="InterPro" id="IPR036412">
    <property type="entry name" value="HAD-like_sf"/>
</dbReference>
<reference evidence="4 5" key="1">
    <citation type="submission" date="2024-03" db="EMBL/GenBank/DDBJ databases">
        <title>Sulfurimonas sp. HSL3-1.</title>
        <authorList>
            <person name="Wang S."/>
        </authorList>
    </citation>
    <scope>NUCLEOTIDE SEQUENCE [LARGE SCALE GENOMIC DNA]</scope>
    <source>
        <strain evidence="4 5">HSL3-1</strain>
    </source>
</reference>
<protein>
    <submittedName>
        <fullName evidence="4">HAD-IIB family hydrolase</fullName>
    </submittedName>
</protein>
<evidence type="ECO:0000313" key="4">
    <source>
        <dbReference type="EMBL" id="XAU14173.1"/>
    </source>
</evidence>
<organism evidence="4 5">
    <name type="scientific">Sulfurimonas diazotrophicus</name>
    <dbReference type="NCBI Taxonomy" id="3131939"/>
    <lineage>
        <taxon>Bacteria</taxon>
        <taxon>Pseudomonadati</taxon>
        <taxon>Campylobacterota</taxon>
        <taxon>Epsilonproteobacteria</taxon>
        <taxon>Campylobacterales</taxon>
        <taxon>Sulfurimonadaceae</taxon>
        <taxon>Sulfurimonas</taxon>
    </lineage>
</organism>
<dbReference type="SFLD" id="SFLDG01142">
    <property type="entry name" value="C2.B.2:_Mannosyl-3-phosphoglyc"/>
    <property type="match status" value="1"/>
</dbReference>
<name>A0ABZ3H7U3_9BACT</name>
<dbReference type="Proteomes" id="UP001447842">
    <property type="component" value="Chromosome"/>
</dbReference>
<gene>
    <name evidence="4" type="ORF">WCY31_07875</name>
</gene>
<sequence length="269" mass="29590">MSDSPHYIVFTDLDATLLDHETYSHSAAQPAIDYLIREEIPLVFVTSKTQPEAVKLQEKMGLCAPFIVENGGAIFIPRCCSRFYGADHEADYEVITLGAAYDACTNLLDSLKSRFRLRGFSHMHHDEVAERTGLHTEGAVMAKTRYCSEPFIMEDESLFDELVATVSAEGFTVTKGGRFYHLIGRNQSKGSAVQALLERAEASTGIHFSSIALGDSENDFSMLQSVDIPVLIPKHDGSYAAINLPNLIKAPYPGPRGWNAVLQELFGVA</sequence>
<keyword evidence="3" id="KW-0460">Magnesium</keyword>
<dbReference type="Gene3D" id="3.40.50.1000">
    <property type="entry name" value="HAD superfamily/HAD-like"/>
    <property type="match status" value="1"/>
</dbReference>
<dbReference type="SFLD" id="SFLDS00003">
    <property type="entry name" value="Haloacid_Dehalogenase"/>
    <property type="match status" value="1"/>
</dbReference>
<dbReference type="RefSeq" id="WP_345971981.1">
    <property type="nucleotide sequence ID" value="NZ_CP147920.1"/>
</dbReference>
<dbReference type="NCBIfam" id="TIGR01486">
    <property type="entry name" value="HAD-SF-IIB-MPGP"/>
    <property type="match status" value="1"/>
</dbReference>
<keyword evidence="5" id="KW-1185">Reference proteome</keyword>
<evidence type="ECO:0000313" key="5">
    <source>
        <dbReference type="Proteomes" id="UP001447842"/>
    </source>
</evidence>
<dbReference type="PANTHER" id="PTHR10000">
    <property type="entry name" value="PHOSPHOSERINE PHOSPHATASE"/>
    <property type="match status" value="1"/>
</dbReference>
<dbReference type="SUPFAM" id="SSF56784">
    <property type="entry name" value="HAD-like"/>
    <property type="match status" value="1"/>
</dbReference>
<dbReference type="EMBL" id="CP147920">
    <property type="protein sequence ID" value="XAU14173.1"/>
    <property type="molecule type" value="Genomic_DNA"/>
</dbReference>
<dbReference type="InterPro" id="IPR023214">
    <property type="entry name" value="HAD_sf"/>
</dbReference>
<dbReference type="InterPro" id="IPR006381">
    <property type="entry name" value="HAD-SF-IIB-MPGP"/>
</dbReference>
<evidence type="ECO:0000256" key="2">
    <source>
        <dbReference type="ARBA" id="ARBA00022801"/>
    </source>
</evidence>
<dbReference type="SFLD" id="SFLDG01140">
    <property type="entry name" value="C2.B:_Phosphomannomutase_and_P"/>
    <property type="match status" value="1"/>
</dbReference>
<dbReference type="GO" id="GO:0016787">
    <property type="term" value="F:hydrolase activity"/>
    <property type="evidence" value="ECO:0007669"/>
    <property type="project" value="UniProtKB-KW"/>
</dbReference>
<dbReference type="NCBIfam" id="TIGR01484">
    <property type="entry name" value="HAD-SF-IIB"/>
    <property type="match status" value="1"/>
</dbReference>
<dbReference type="Pfam" id="PF08282">
    <property type="entry name" value="Hydrolase_3"/>
    <property type="match status" value="1"/>
</dbReference>
<keyword evidence="1" id="KW-0479">Metal-binding</keyword>
<proteinExistence type="predicted"/>
<keyword evidence="2 4" id="KW-0378">Hydrolase</keyword>
<evidence type="ECO:0000256" key="1">
    <source>
        <dbReference type="ARBA" id="ARBA00022723"/>
    </source>
</evidence>
<dbReference type="InterPro" id="IPR006379">
    <property type="entry name" value="HAD-SF_hydro_IIB"/>
</dbReference>
<dbReference type="Gene3D" id="3.30.980.20">
    <property type="entry name" value="Putative mannosyl-3-phosphoglycerate phosphatase, domain 2"/>
    <property type="match status" value="1"/>
</dbReference>